<keyword evidence="7" id="KW-0119">Carbohydrate metabolism</keyword>
<dbReference type="InterPro" id="IPR052182">
    <property type="entry name" value="Glycogen/Maltodextrin_Phosph"/>
</dbReference>
<accession>A0A3B0V4V0</accession>
<dbReference type="EMBL" id="UOEX01000017">
    <property type="protein sequence ID" value="VAW32917.1"/>
    <property type="molecule type" value="Genomic_DNA"/>
</dbReference>
<evidence type="ECO:0000256" key="4">
    <source>
        <dbReference type="ARBA" id="ARBA00022676"/>
    </source>
</evidence>
<dbReference type="PROSITE" id="PS00102">
    <property type="entry name" value="PHOSPHORYLASE"/>
    <property type="match status" value="1"/>
</dbReference>
<evidence type="ECO:0000256" key="2">
    <source>
        <dbReference type="ARBA" id="ARBA00006047"/>
    </source>
</evidence>
<dbReference type="InterPro" id="IPR035090">
    <property type="entry name" value="Pyridoxal_P_attach_site"/>
</dbReference>
<feature type="non-terminal residue" evidence="8">
    <location>
        <position position="1"/>
    </location>
</feature>
<dbReference type="EC" id="2.4.1.1" evidence="3"/>
<reference evidence="8" key="1">
    <citation type="submission" date="2018-06" db="EMBL/GenBank/DDBJ databases">
        <authorList>
            <person name="Zhirakovskaya E."/>
        </authorList>
    </citation>
    <scope>NUCLEOTIDE SEQUENCE</scope>
</reference>
<proteinExistence type="inferred from homology"/>
<keyword evidence="4 8" id="KW-0328">Glycosyltransferase</keyword>
<dbReference type="Pfam" id="PF00343">
    <property type="entry name" value="Phosphorylase"/>
    <property type="match status" value="1"/>
</dbReference>
<keyword evidence="5 8" id="KW-0808">Transferase</keyword>
<dbReference type="PANTHER" id="PTHR42655">
    <property type="entry name" value="GLYCOGEN PHOSPHORYLASE"/>
    <property type="match status" value="1"/>
</dbReference>
<dbReference type="InterPro" id="IPR000811">
    <property type="entry name" value="Glyco_trans_35"/>
</dbReference>
<dbReference type="AlphaFoldDB" id="A0A3B0V4V0"/>
<comment type="cofactor">
    <cofactor evidence="1">
        <name>pyridoxal 5'-phosphate</name>
        <dbReference type="ChEBI" id="CHEBI:597326"/>
    </cofactor>
</comment>
<dbReference type="GO" id="GO:0030170">
    <property type="term" value="F:pyridoxal phosphate binding"/>
    <property type="evidence" value="ECO:0007669"/>
    <property type="project" value="InterPro"/>
</dbReference>
<dbReference type="GO" id="GO:0008184">
    <property type="term" value="F:glycogen phosphorylase activity"/>
    <property type="evidence" value="ECO:0007669"/>
    <property type="project" value="InterPro"/>
</dbReference>
<dbReference type="InterPro" id="IPR011834">
    <property type="entry name" value="Agluc_phsphrylas"/>
</dbReference>
<evidence type="ECO:0000256" key="5">
    <source>
        <dbReference type="ARBA" id="ARBA00022679"/>
    </source>
</evidence>
<dbReference type="PANTHER" id="PTHR42655:SF1">
    <property type="entry name" value="GLYCOGEN PHOSPHORYLASE"/>
    <property type="match status" value="1"/>
</dbReference>
<evidence type="ECO:0000256" key="7">
    <source>
        <dbReference type="ARBA" id="ARBA00023277"/>
    </source>
</evidence>
<evidence type="ECO:0000256" key="3">
    <source>
        <dbReference type="ARBA" id="ARBA00012591"/>
    </source>
</evidence>
<dbReference type="NCBIfam" id="TIGR02094">
    <property type="entry name" value="more_P_ylases"/>
    <property type="match status" value="1"/>
</dbReference>
<dbReference type="GO" id="GO:0005975">
    <property type="term" value="P:carbohydrate metabolic process"/>
    <property type="evidence" value="ECO:0007669"/>
    <property type="project" value="InterPro"/>
</dbReference>
<evidence type="ECO:0000313" key="8">
    <source>
        <dbReference type="EMBL" id="VAW32917.1"/>
    </source>
</evidence>
<gene>
    <name evidence="8" type="ORF">MNBD_DELTA03-86</name>
</gene>
<dbReference type="SUPFAM" id="SSF53756">
    <property type="entry name" value="UDP-Glycosyltransferase/glycogen phosphorylase"/>
    <property type="match status" value="1"/>
</dbReference>
<organism evidence="8">
    <name type="scientific">hydrothermal vent metagenome</name>
    <dbReference type="NCBI Taxonomy" id="652676"/>
    <lineage>
        <taxon>unclassified sequences</taxon>
        <taxon>metagenomes</taxon>
        <taxon>ecological metagenomes</taxon>
    </lineage>
</organism>
<keyword evidence="6" id="KW-0663">Pyridoxal phosphate</keyword>
<protein>
    <recommendedName>
        <fullName evidence="3">glycogen phosphorylase</fullName>
        <ecNumber evidence="3">2.4.1.1</ecNumber>
    </recommendedName>
</protein>
<sequence length="357" mass="41076">QFPQYAHKIKAVTNGVHHLTWISAAKAELFDIFPEFKDWRTNPGVFARAKELKNNDKFRTYLEQAWLTDTEKLIDFINQMLIEHRQKMHTTWIDPPNFFSHLKDSERELSPKVMTIGFARRFSTYKRANLVFEDIDRLAGIVKKNNWPVNFVFAGKAHPADEPGKHIIKNIIDTQKELYDKSDGLIKLIFIPGYDMAIAKMMVAGVHAWLNSPKRPLEASGTSGMKAALNGVPNISTMDGWWVEGYNQGRTGWKFGRECEISNACLSEDLCTLLFTEDSDSFYSLFPRILKTFYDETSRHELIDKCVMNIALNGPVFNTHRMAAEYAKLYNLKLAPEVEQRLAAFRKLYDSNRPGNI</sequence>
<dbReference type="Gene3D" id="3.40.50.2000">
    <property type="entry name" value="Glycogen Phosphorylase B"/>
    <property type="match status" value="1"/>
</dbReference>
<evidence type="ECO:0000256" key="6">
    <source>
        <dbReference type="ARBA" id="ARBA00022898"/>
    </source>
</evidence>
<evidence type="ECO:0000256" key="1">
    <source>
        <dbReference type="ARBA" id="ARBA00001933"/>
    </source>
</evidence>
<comment type="similarity">
    <text evidence="2">Belongs to the glycogen phosphorylase family.</text>
</comment>
<name>A0A3B0V4V0_9ZZZZ</name>